<evidence type="ECO:0000313" key="6">
    <source>
        <dbReference type="Proteomes" id="UP001151699"/>
    </source>
</evidence>
<dbReference type="SMART" id="SM00192">
    <property type="entry name" value="LDLa"/>
    <property type="match status" value="1"/>
</dbReference>
<dbReference type="Proteomes" id="UP001151699">
    <property type="component" value="Chromosome A"/>
</dbReference>
<name>A0A9Q0S631_9DIPT</name>
<dbReference type="CDD" id="cd00112">
    <property type="entry name" value="LDLa"/>
    <property type="match status" value="1"/>
</dbReference>
<dbReference type="SUPFAM" id="SSF49854">
    <property type="entry name" value="Spermadhesin, CUB domain"/>
    <property type="match status" value="2"/>
</dbReference>
<dbReference type="Pfam" id="PF00057">
    <property type="entry name" value="Ldl_recept_a"/>
    <property type="match status" value="1"/>
</dbReference>
<reference evidence="5" key="1">
    <citation type="submission" date="2022-07" db="EMBL/GenBank/DDBJ databases">
        <authorList>
            <person name="Trinca V."/>
            <person name="Uliana J.V.C."/>
            <person name="Torres T.T."/>
            <person name="Ward R.J."/>
            <person name="Monesi N."/>
        </authorList>
    </citation>
    <scope>NUCLEOTIDE SEQUENCE</scope>
    <source>
        <strain evidence="5">HSMRA1968</strain>
        <tissue evidence="5">Whole embryos</tissue>
    </source>
</reference>
<feature type="disulfide bond" evidence="2">
    <location>
        <begin position="37"/>
        <end position="49"/>
    </location>
</feature>
<proteinExistence type="predicted"/>
<evidence type="ECO:0000256" key="3">
    <source>
        <dbReference type="SAM" id="SignalP"/>
    </source>
</evidence>
<accession>A0A9Q0S631</accession>
<dbReference type="AlphaFoldDB" id="A0A9Q0S631"/>
<organism evidence="5 6">
    <name type="scientific">Pseudolycoriella hygida</name>
    <dbReference type="NCBI Taxonomy" id="35572"/>
    <lineage>
        <taxon>Eukaryota</taxon>
        <taxon>Metazoa</taxon>
        <taxon>Ecdysozoa</taxon>
        <taxon>Arthropoda</taxon>
        <taxon>Hexapoda</taxon>
        <taxon>Insecta</taxon>
        <taxon>Pterygota</taxon>
        <taxon>Neoptera</taxon>
        <taxon>Endopterygota</taxon>
        <taxon>Diptera</taxon>
        <taxon>Nematocera</taxon>
        <taxon>Sciaroidea</taxon>
        <taxon>Sciaridae</taxon>
        <taxon>Pseudolycoriella</taxon>
    </lineage>
</organism>
<dbReference type="PROSITE" id="PS01209">
    <property type="entry name" value="LDLRA_1"/>
    <property type="match status" value="1"/>
</dbReference>
<dbReference type="SUPFAM" id="SSF57424">
    <property type="entry name" value="LDL receptor-like module"/>
    <property type="match status" value="1"/>
</dbReference>
<gene>
    <name evidence="5" type="ORF">Bhyg_00634</name>
</gene>
<evidence type="ECO:0000256" key="1">
    <source>
        <dbReference type="ARBA" id="ARBA00023157"/>
    </source>
</evidence>
<keyword evidence="1 2" id="KW-1015">Disulfide bond</keyword>
<dbReference type="InterPro" id="IPR023415">
    <property type="entry name" value="LDLR_class-A_CS"/>
</dbReference>
<dbReference type="GO" id="GO:0005886">
    <property type="term" value="C:plasma membrane"/>
    <property type="evidence" value="ECO:0007669"/>
    <property type="project" value="TreeGrafter"/>
</dbReference>
<dbReference type="InterPro" id="IPR000859">
    <property type="entry name" value="CUB_dom"/>
</dbReference>
<protein>
    <recommendedName>
        <fullName evidence="4">CUB domain-containing protein</fullName>
    </recommendedName>
</protein>
<dbReference type="InterPro" id="IPR002172">
    <property type="entry name" value="LDrepeatLR_classA_rpt"/>
</dbReference>
<feature type="signal peptide" evidence="3">
    <location>
        <begin position="1"/>
        <end position="31"/>
    </location>
</feature>
<dbReference type="PROSITE" id="PS50068">
    <property type="entry name" value="LDLRA_2"/>
    <property type="match status" value="1"/>
</dbReference>
<dbReference type="EMBL" id="WJQU01000001">
    <property type="protein sequence ID" value="KAJ6645428.1"/>
    <property type="molecule type" value="Genomic_DNA"/>
</dbReference>
<dbReference type="Gene3D" id="4.10.400.10">
    <property type="entry name" value="Low-density Lipoprotein Receptor"/>
    <property type="match status" value="1"/>
</dbReference>
<dbReference type="CDD" id="cd00041">
    <property type="entry name" value="CUB"/>
    <property type="match status" value="1"/>
</dbReference>
<keyword evidence="3" id="KW-0732">Signal</keyword>
<dbReference type="SMART" id="SM00042">
    <property type="entry name" value="CUB"/>
    <property type="match status" value="1"/>
</dbReference>
<dbReference type="InterPro" id="IPR035914">
    <property type="entry name" value="Sperma_CUB_dom_sf"/>
</dbReference>
<evidence type="ECO:0000313" key="5">
    <source>
        <dbReference type="EMBL" id="KAJ6645428.1"/>
    </source>
</evidence>
<dbReference type="PROSITE" id="PS01180">
    <property type="entry name" value="CUB"/>
    <property type="match status" value="2"/>
</dbReference>
<evidence type="ECO:0000259" key="4">
    <source>
        <dbReference type="PROSITE" id="PS01180"/>
    </source>
</evidence>
<feature type="domain" description="CUB" evidence="4">
    <location>
        <begin position="75"/>
        <end position="200"/>
    </location>
</feature>
<sequence length="682" mass="76759">MRNDSSRMDGSNLFLALFLALIGFYAAVTKSDKTKSCKISEWKCSNGTCISASKYCDGQSDCLDKSDEPTQCSACNRTLYGETGKTYELEIRKPKVFPFVCHLNFTAPGGLYGDIIQINVDKFNVGRFLSHTSDGCPDGYMTISERDFTPMDGRWCGTAWGYNVYYSESSSINVSLKIYKLYQQQGLTDNFSFKLTYKFLKRTDAKLRTEEGIWTGDHVAGSYCNKNVYGCDRRECRIRSPNFPGMYPRNLTCKYHIHASPPPTGLHAMLVIRQPVGQKMYLKDQDRQHEQTDRSPRTWSQCDSVQDFLSVYDGRTTAFPELARICGGDYLPDIISSGPDMLIEFQTSPYDSLYHPTPISFLLGFEMQIQVMFVNANSQLYTRQSNHCEFTLSAFESASGELESPKHTLPPKTICRYHFQGRRHEIVWISFIKYHSAVDQSVFEAPAECAPQLRIWDGKLRPSSKLDILSENVRNASLMAEICREEVPKLCSRSLISKETRPCSTQESYLSNGADLTIEYLPNPLGTTRLYGPSSAFKIRYEFVDTSLGGAPLEIYPGPKSMPEPAALLQVQSKSCDRVYSSATQACSAANKAVSQKHKDYSSVASQYHFVAFAVECLGGWSEEAKVFAKDLGKRMSDATGEPRSVMFFRQQIILAIQRGNSASVLGTIPSQFNLDEVYYLR</sequence>
<dbReference type="FunFam" id="2.60.120.290:FF:000065">
    <property type="entry name" value="Uncharacterized protein, isoform E"/>
    <property type="match status" value="1"/>
</dbReference>
<keyword evidence="6" id="KW-1185">Reference proteome</keyword>
<dbReference type="PANTHER" id="PTHR47537:SF3">
    <property type="entry name" value="CUB DOMAIN-CONTAINING PROTEIN"/>
    <property type="match status" value="1"/>
</dbReference>
<dbReference type="OrthoDB" id="10037824at2759"/>
<feature type="domain" description="CUB" evidence="4">
    <location>
        <begin position="224"/>
        <end position="372"/>
    </location>
</feature>
<dbReference type="Gene3D" id="2.60.120.290">
    <property type="entry name" value="Spermadhesin, CUB domain"/>
    <property type="match status" value="2"/>
</dbReference>
<comment type="caution">
    <text evidence="5">The sequence shown here is derived from an EMBL/GenBank/DDBJ whole genome shotgun (WGS) entry which is preliminary data.</text>
</comment>
<feature type="disulfide bond" evidence="2">
    <location>
        <begin position="44"/>
        <end position="62"/>
    </location>
</feature>
<feature type="chain" id="PRO_5040250022" description="CUB domain-containing protein" evidence="3">
    <location>
        <begin position="32"/>
        <end position="682"/>
    </location>
</feature>
<dbReference type="InterPro" id="IPR053207">
    <property type="entry name" value="Non-NMDA_GluR_Accessory"/>
</dbReference>
<comment type="caution">
    <text evidence="2">Lacks conserved residue(s) required for the propagation of feature annotation.</text>
</comment>
<dbReference type="InterPro" id="IPR036055">
    <property type="entry name" value="LDL_receptor-like_sf"/>
</dbReference>
<dbReference type="Pfam" id="PF00431">
    <property type="entry name" value="CUB"/>
    <property type="match status" value="1"/>
</dbReference>
<dbReference type="PANTHER" id="PTHR47537">
    <property type="entry name" value="CUBILIN"/>
    <property type="match status" value="1"/>
</dbReference>
<evidence type="ECO:0000256" key="2">
    <source>
        <dbReference type="PROSITE-ProRule" id="PRU00124"/>
    </source>
</evidence>